<reference evidence="3 4" key="1">
    <citation type="journal article" date="2014" name="ISME J.">
        <title>Candidatus Competibacter-lineage genomes retrieved from metagenomes reveal functional metabolic diversity.</title>
        <authorList>
            <person name="McIlroy S.J."/>
            <person name="Albertsen M."/>
            <person name="Andresen E.K."/>
            <person name="Saunders A.M."/>
            <person name="Kristiansen R."/>
            <person name="Stokholm-Bjerregaard M."/>
            <person name="Nielsen K.L."/>
            <person name="Nielsen P.H."/>
        </authorList>
    </citation>
    <scope>NUCLEOTIDE SEQUENCE [LARGE SCALE GENOMIC DNA]</scope>
    <source>
        <strain evidence="3 4">Run_B_J11</strain>
    </source>
</reference>
<name>A0A7U7J2Z3_9GAMM</name>
<comment type="function">
    <text evidence="1">Required for O(2)-independent ubiquinone (coenzyme Q) biosynthesis. Likely functions as an accessory factor.</text>
</comment>
<comment type="similarity">
    <text evidence="1">Belongs to the UbiT family.</text>
</comment>
<proteinExistence type="inferred from homology"/>
<evidence type="ECO:0000259" key="2">
    <source>
        <dbReference type="Pfam" id="PF02036"/>
    </source>
</evidence>
<evidence type="ECO:0000256" key="1">
    <source>
        <dbReference type="HAMAP-Rule" id="MF_02231"/>
    </source>
</evidence>
<keyword evidence="4" id="KW-1185">Reference proteome</keyword>
<evidence type="ECO:0000313" key="3">
    <source>
        <dbReference type="EMBL" id="CDH45544.1"/>
    </source>
</evidence>
<organism evidence="3 4">
    <name type="scientific">Candidatus Contendobacter odensis Run_B_J11</name>
    <dbReference type="NCBI Taxonomy" id="1400861"/>
    <lineage>
        <taxon>Bacteria</taxon>
        <taxon>Pseudomonadati</taxon>
        <taxon>Pseudomonadota</taxon>
        <taxon>Gammaproteobacteria</taxon>
        <taxon>Candidatus Competibacteraceae</taxon>
        <taxon>Candidatus Contendibacter</taxon>
    </lineage>
</organism>
<protein>
    <recommendedName>
        <fullName evidence="1">Ubiquinone biosynthesis accessory factor UbiT</fullName>
    </recommendedName>
</protein>
<dbReference type="HAMAP" id="MF_02231">
    <property type="entry name" value="UbiT"/>
    <property type="match status" value="1"/>
</dbReference>
<dbReference type="InterPro" id="IPR036527">
    <property type="entry name" value="SCP2_sterol-bd_dom_sf"/>
</dbReference>
<accession>A0A7U7J2Z3</accession>
<dbReference type="SUPFAM" id="SSF55718">
    <property type="entry name" value="SCP-like"/>
    <property type="match status" value="1"/>
</dbReference>
<dbReference type="GO" id="GO:0006744">
    <property type="term" value="P:ubiquinone biosynthetic process"/>
    <property type="evidence" value="ECO:0007669"/>
    <property type="project" value="UniProtKB-UniRule"/>
</dbReference>
<dbReference type="UniPathway" id="UPA00232"/>
<dbReference type="InterPro" id="IPR003033">
    <property type="entry name" value="SCP2_sterol-bd_dom"/>
</dbReference>
<dbReference type="EMBL" id="CBTK010000173">
    <property type="protein sequence ID" value="CDH45544.1"/>
    <property type="molecule type" value="Genomic_DNA"/>
</dbReference>
<feature type="domain" description="SCP2" evidence="2">
    <location>
        <begin position="66"/>
        <end position="160"/>
    </location>
</feature>
<comment type="caution">
    <text evidence="3">The sequence shown here is derived from an EMBL/GenBank/DDBJ whole genome shotgun (WGS) entry which is preliminary data.</text>
</comment>
<dbReference type="InterPro" id="IPR016830">
    <property type="entry name" value="UbiT"/>
</dbReference>
<dbReference type="AlphaFoldDB" id="A0A7U7J2Z3"/>
<comment type="pathway">
    <text evidence="1">Cofactor biosynthesis; ubiquinone biosynthesis.</text>
</comment>
<sequence length="193" mass="21177">MTPALHSVNRWPGFLVPLPETAKMPTALSSLFPPRPTLPAPCAWPLSLIPGAVHSTVLTKALNVLLAAQIQQGEFEFLRDRVLVINVRDARITYRFCFTGSAGFAPRSAAHPPDLTVSGAIYDFLALATRREDSDTLFFNRRVVMEGDTALGLELKNWLDGADLETFAGLLPPLLRATQGLMAAYERLSSRMN</sequence>
<keyword evidence="1" id="KW-0831">Ubiquinone biosynthesis</keyword>
<gene>
    <name evidence="1" type="primary">ubiT</name>
    <name evidence="3" type="ORF">BN874_2540003</name>
</gene>
<dbReference type="Proteomes" id="UP000019184">
    <property type="component" value="Unassembled WGS sequence"/>
</dbReference>
<evidence type="ECO:0000313" key="4">
    <source>
        <dbReference type="Proteomes" id="UP000019184"/>
    </source>
</evidence>
<dbReference type="Pfam" id="PF02036">
    <property type="entry name" value="SCP2"/>
    <property type="match status" value="1"/>
</dbReference>